<accession>A0A8J6YUL2</accession>
<proteinExistence type="inferred from homology"/>
<evidence type="ECO:0000256" key="3">
    <source>
        <dbReference type="ARBA" id="ARBA00022801"/>
    </source>
</evidence>
<organism evidence="9 10">
    <name type="scientific">Mangrovicoccus algicola</name>
    <dbReference type="NCBI Taxonomy" id="2771008"/>
    <lineage>
        <taxon>Bacteria</taxon>
        <taxon>Pseudomonadati</taxon>
        <taxon>Pseudomonadota</taxon>
        <taxon>Alphaproteobacteria</taxon>
        <taxon>Rhodobacterales</taxon>
        <taxon>Paracoccaceae</taxon>
        <taxon>Mangrovicoccus</taxon>
    </lineage>
</organism>
<dbReference type="EMBL" id="JACVXA010000013">
    <property type="protein sequence ID" value="MBE3637897.1"/>
    <property type="molecule type" value="Genomic_DNA"/>
</dbReference>
<dbReference type="GO" id="GO:0046872">
    <property type="term" value="F:metal ion binding"/>
    <property type="evidence" value="ECO:0007669"/>
    <property type="project" value="UniProtKB-KW"/>
</dbReference>
<dbReference type="GO" id="GO:0051603">
    <property type="term" value="P:proteolysis involved in protein catabolic process"/>
    <property type="evidence" value="ECO:0007669"/>
    <property type="project" value="TreeGrafter"/>
</dbReference>
<evidence type="ECO:0000256" key="7">
    <source>
        <dbReference type="SAM" id="SignalP"/>
    </source>
</evidence>
<evidence type="ECO:0000259" key="8">
    <source>
        <dbReference type="Pfam" id="PF01435"/>
    </source>
</evidence>
<feature type="chain" id="PRO_5035241349" evidence="7">
    <location>
        <begin position="23"/>
        <end position="250"/>
    </location>
</feature>
<comment type="similarity">
    <text evidence="6">Belongs to the peptidase M48 family.</text>
</comment>
<keyword evidence="5 6" id="KW-0482">Metalloprotease</keyword>
<protein>
    <submittedName>
        <fullName evidence="9">M48 family metallopeptidase</fullName>
    </submittedName>
</protein>
<comment type="cofactor">
    <cofactor evidence="6">
        <name>Zn(2+)</name>
        <dbReference type="ChEBI" id="CHEBI:29105"/>
    </cofactor>
    <text evidence="6">Binds 1 zinc ion per subunit.</text>
</comment>
<evidence type="ECO:0000256" key="1">
    <source>
        <dbReference type="ARBA" id="ARBA00022670"/>
    </source>
</evidence>
<feature type="signal peptide" evidence="7">
    <location>
        <begin position="1"/>
        <end position="22"/>
    </location>
</feature>
<evidence type="ECO:0000256" key="6">
    <source>
        <dbReference type="RuleBase" id="RU003983"/>
    </source>
</evidence>
<evidence type="ECO:0000256" key="5">
    <source>
        <dbReference type="ARBA" id="ARBA00023049"/>
    </source>
</evidence>
<name>A0A8J6YUL2_9RHOB</name>
<keyword evidence="2" id="KW-0479">Metal-binding</keyword>
<dbReference type="GO" id="GO:0004222">
    <property type="term" value="F:metalloendopeptidase activity"/>
    <property type="evidence" value="ECO:0007669"/>
    <property type="project" value="InterPro"/>
</dbReference>
<evidence type="ECO:0000256" key="2">
    <source>
        <dbReference type="ARBA" id="ARBA00022723"/>
    </source>
</evidence>
<keyword evidence="10" id="KW-1185">Reference proteome</keyword>
<dbReference type="Gene3D" id="3.30.2010.10">
    <property type="entry name" value="Metalloproteases ('zincins'), catalytic domain"/>
    <property type="match status" value="1"/>
</dbReference>
<dbReference type="PANTHER" id="PTHR22726:SF1">
    <property type="entry name" value="METALLOENDOPEPTIDASE OMA1, MITOCHONDRIAL"/>
    <property type="match status" value="1"/>
</dbReference>
<keyword evidence="3 6" id="KW-0378">Hydrolase</keyword>
<dbReference type="CDD" id="cd07324">
    <property type="entry name" value="M48C_Oma1-like"/>
    <property type="match status" value="1"/>
</dbReference>
<dbReference type="InterPro" id="IPR051156">
    <property type="entry name" value="Mito/Outer_Membr_Metalloprot"/>
</dbReference>
<keyword evidence="1 6" id="KW-0645">Protease</keyword>
<evidence type="ECO:0000313" key="9">
    <source>
        <dbReference type="EMBL" id="MBE3637897.1"/>
    </source>
</evidence>
<comment type="caution">
    <text evidence="9">The sequence shown here is derived from an EMBL/GenBank/DDBJ whole genome shotgun (WGS) entry which is preliminary data.</text>
</comment>
<evidence type="ECO:0000313" key="10">
    <source>
        <dbReference type="Proteomes" id="UP000609121"/>
    </source>
</evidence>
<dbReference type="InterPro" id="IPR001915">
    <property type="entry name" value="Peptidase_M48"/>
</dbReference>
<dbReference type="Proteomes" id="UP000609121">
    <property type="component" value="Unassembled WGS sequence"/>
</dbReference>
<gene>
    <name evidence="9" type="ORF">ICN82_06745</name>
</gene>
<dbReference type="Pfam" id="PF01435">
    <property type="entry name" value="Peptidase_M48"/>
    <property type="match status" value="1"/>
</dbReference>
<feature type="domain" description="Peptidase M48" evidence="8">
    <location>
        <begin position="65"/>
        <end position="241"/>
    </location>
</feature>
<dbReference type="AlphaFoldDB" id="A0A8J6YUL2"/>
<dbReference type="GO" id="GO:0016020">
    <property type="term" value="C:membrane"/>
    <property type="evidence" value="ECO:0007669"/>
    <property type="project" value="TreeGrafter"/>
</dbReference>
<dbReference type="PANTHER" id="PTHR22726">
    <property type="entry name" value="METALLOENDOPEPTIDASE OMA1"/>
    <property type="match status" value="1"/>
</dbReference>
<sequence length="250" mass="26205">MLAITVPGRPAALSILLSVVLAASGCTVAVAPQGSQTQTAARPVISGTPQKAPADKNFATIVARVEPVAEQVCRATPPARNCDFRIELDRDPSKPANAYQTQLANGQPLLVVNQTLLNDLRNADEVAFVLSHEAAHHISDHIARQQSTTEAAAIAAGLAAAALGGTSSTIASAQELGAFTGSRAYSKNYELEADSLGAQIAYHAGYDPVDGVAYFSRARDPGDQFLGTHPPNGDRIRVVQQTMARLTRGQ</sequence>
<reference evidence="9" key="1">
    <citation type="submission" date="2020-09" db="EMBL/GenBank/DDBJ databases">
        <title>A novel bacterium of genus Mangrovicoccus, isolated from South China Sea.</title>
        <authorList>
            <person name="Huang H."/>
            <person name="Mo K."/>
            <person name="Hu Y."/>
        </authorList>
    </citation>
    <scope>NUCLEOTIDE SEQUENCE</scope>
    <source>
        <strain evidence="9">HB182678</strain>
    </source>
</reference>
<keyword evidence="4 6" id="KW-0862">Zinc</keyword>
<evidence type="ECO:0000256" key="4">
    <source>
        <dbReference type="ARBA" id="ARBA00022833"/>
    </source>
</evidence>
<keyword evidence="7" id="KW-0732">Signal</keyword>